<accession>A0A131Z674</accession>
<keyword evidence="1" id="KW-0472">Membrane</keyword>
<name>A0A131Z674_RHIAP</name>
<reference evidence="2" key="1">
    <citation type="journal article" date="2016" name="Ticks Tick Borne Dis.">
        <title>De novo assembly and annotation of the salivary gland transcriptome of Rhipicephalus appendiculatus male and female ticks during blood feeding.</title>
        <authorList>
            <person name="de Castro M.H."/>
            <person name="de Klerk D."/>
            <person name="Pienaar R."/>
            <person name="Latif A.A."/>
            <person name="Rees D.J."/>
            <person name="Mans B.J."/>
        </authorList>
    </citation>
    <scope>NUCLEOTIDE SEQUENCE</scope>
    <source>
        <tissue evidence="2">Salivary glands</tissue>
    </source>
</reference>
<feature type="non-terminal residue" evidence="2">
    <location>
        <position position="113"/>
    </location>
</feature>
<dbReference type="AlphaFoldDB" id="A0A131Z674"/>
<keyword evidence="1" id="KW-1133">Transmembrane helix</keyword>
<proteinExistence type="predicted"/>
<evidence type="ECO:0000313" key="2">
    <source>
        <dbReference type="EMBL" id="JAP86837.1"/>
    </source>
</evidence>
<feature type="transmembrane region" description="Helical" evidence="1">
    <location>
        <begin position="12"/>
        <end position="39"/>
    </location>
</feature>
<dbReference type="EMBL" id="GEDV01001720">
    <property type="protein sequence ID" value="JAP86837.1"/>
    <property type="molecule type" value="Transcribed_RNA"/>
</dbReference>
<sequence length="113" mass="12994">MVPFVLPLRGFFFYCFTLFLYSTYMCTCGYVDLVFFFLVSSRRHPCCVRFCDALLRITCNSPLFFSWTKRGGGCRSLASMLHRLPRLLPLNAAAVPLDVGKPNKKKTKQIKTH</sequence>
<evidence type="ECO:0000256" key="1">
    <source>
        <dbReference type="SAM" id="Phobius"/>
    </source>
</evidence>
<organism evidence="2">
    <name type="scientific">Rhipicephalus appendiculatus</name>
    <name type="common">Brown ear tick</name>
    <dbReference type="NCBI Taxonomy" id="34631"/>
    <lineage>
        <taxon>Eukaryota</taxon>
        <taxon>Metazoa</taxon>
        <taxon>Ecdysozoa</taxon>
        <taxon>Arthropoda</taxon>
        <taxon>Chelicerata</taxon>
        <taxon>Arachnida</taxon>
        <taxon>Acari</taxon>
        <taxon>Parasitiformes</taxon>
        <taxon>Ixodida</taxon>
        <taxon>Ixodoidea</taxon>
        <taxon>Ixodidae</taxon>
        <taxon>Rhipicephalinae</taxon>
        <taxon>Rhipicephalus</taxon>
        <taxon>Rhipicephalus</taxon>
    </lineage>
</organism>
<protein>
    <submittedName>
        <fullName evidence="2">Uncharacterized protein</fullName>
    </submittedName>
</protein>
<keyword evidence="1" id="KW-0812">Transmembrane</keyword>